<dbReference type="Gene3D" id="3.40.50.1110">
    <property type="entry name" value="SGNH hydrolase"/>
    <property type="match status" value="1"/>
</dbReference>
<gene>
    <name evidence="4" type="ORF">F4W18_04645</name>
</gene>
<dbReference type="GO" id="GO:0005524">
    <property type="term" value="F:ATP binding"/>
    <property type="evidence" value="ECO:0007669"/>
    <property type="project" value="UniProtKB-KW"/>
</dbReference>
<dbReference type="InterPro" id="IPR013166">
    <property type="entry name" value="Citrate_lyase_ligase_C"/>
</dbReference>
<dbReference type="RefSeq" id="WP_086714085.1">
    <property type="nucleotide sequence ID" value="NZ_AP025493.1"/>
</dbReference>
<evidence type="ECO:0000313" key="5">
    <source>
        <dbReference type="Proteomes" id="UP000322521"/>
    </source>
</evidence>
<dbReference type="Gene3D" id="3.40.50.620">
    <property type="entry name" value="HUPs"/>
    <property type="match status" value="1"/>
</dbReference>
<evidence type="ECO:0000313" key="4">
    <source>
        <dbReference type="EMBL" id="KAA8679521.1"/>
    </source>
</evidence>
<reference evidence="4 5" key="1">
    <citation type="submission" date="2019-09" db="EMBL/GenBank/DDBJ databases">
        <title>Draft genome sequence of various Type strains from the CCUG.</title>
        <authorList>
            <person name="Pineiro-Iglesias B."/>
            <person name="Tunovic T."/>
            <person name="Unosson C."/>
            <person name="Inganas E."/>
            <person name="Ohlen M."/>
            <person name="Cardew S."/>
            <person name="Jensie-Markopoulos S."/>
            <person name="Salva-Serra F."/>
            <person name="Jaen-Luchoro D."/>
            <person name="Karlsson R."/>
            <person name="Svensson-Stadler L."/>
            <person name="Chun J."/>
            <person name="Moore E."/>
        </authorList>
    </citation>
    <scope>NUCLEOTIDE SEQUENCE [LARGE SCALE GENOMIC DNA]</scope>
    <source>
        <strain evidence="4 5">CCUG 56969T</strain>
    </source>
</reference>
<keyword evidence="1" id="KW-0547">Nucleotide-binding</keyword>
<dbReference type="SUPFAM" id="SSF52374">
    <property type="entry name" value="Nucleotidylyl transferase"/>
    <property type="match status" value="1"/>
</dbReference>
<dbReference type="PANTHER" id="PTHR40599:SF1">
    <property type="entry name" value="[CITRATE [PRO-3S]-LYASE] LIGASE"/>
    <property type="match status" value="1"/>
</dbReference>
<dbReference type="Pfam" id="PF08218">
    <property type="entry name" value="Citrate_ly_lig"/>
    <property type="match status" value="1"/>
</dbReference>
<keyword evidence="4" id="KW-0436">Ligase</keyword>
<sequence>MNRNLTFISRVLSYEITKYFSNDAKKEDIDLKLVKLYSRLGKYSKAIACAENLFITKKRTDIGYVLSNLYLLNGDITSRDKLRIEELPLGNDLISSINLFNDCINHDQMLSFILKYLENKGVKVSLINIVNKGKKLKNKSKSEMNLINNQDMYVKDRPSWSKGLFAPEYIQDIYGKDNNYISKVYESSVPTLRSTKVVLKDLSNGVASVKNGYRTTTNQPESARNRLLVFGSSTTYGLGSSDENTIPSLIQRELENRFPDVKVENHGVVGMNFLLAINNILQTEINSGDTVVLFDFDEFRDVSYAKVNNIDLNKIDRKDDLFIDLTKHQCHFSPRGNQVISKIMCNDFLFNLIESDIYHDKKYHIDGRVKAVLDNFKYFLYKQSAKTFENCEMKSYLSLLESHVPSEELKVGSVAVNCNPITKGHLHLLEHASHSVDKLFIFVIEEDKSFFKFEDRLHLVAESTKHLENATVLRGGKFICTELTYPDYFHKDTTETKADASMEAWFFCEYIAKTLNITKIFLGDEPKCMITKQYNEKMQELLPEYGIEVEIIERISTNGDVISASKVREFLASRDFSSIEAIVPKPTYQFLKENY</sequence>
<organism evidence="4 5">
    <name type="scientific">Vibrio gigantis</name>
    <dbReference type="NCBI Taxonomy" id="296199"/>
    <lineage>
        <taxon>Bacteria</taxon>
        <taxon>Pseudomonadati</taxon>
        <taxon>Pseudomonadota</taxon>
        <taxon>Gammaproteobacteria</taxon>
        <taxon>Vibrionales</taxon>
        <taxon>Vibrionaceae</taxon>
        <taxon>Vibrio</taxon>
    </lineage>
</organism>
<dbReference type="InterPro" id="IPR005216">
    <property type="entry name" value="Citrate_lyase_ligase"/>
</dbReference>
<keyword evidence="4" id="KW-0456">Lyase</keyword>
<dbReference type="GO" id="GO:0016788">
    <property type="term" value="F:hydrolase activity, acting on ester bonds"/>
    <property type="evidence" value="ECO:0007669"/>
    <property type="project" value="UniProtKB-ARBA"/>
</dbReference>
<keyword evidence="2" id="KW-0067">ATP-binding</keyword>
<proteinExistence type="predicted"/>
<dbReference type="InterPro" id="IPR014729">
    <property type="entry name" value="Rossmann-like_a/b/a_fold"/>
</dbReference>
<accession>A0A5M9P2Q1</accession>
<evidence type="ECO:0000256" key="2">
    <source>
        <dbReference type="ARBA" id="ARBA00022840"/>
    </source>
</evidence>
<dbReference type="EMBL" id="VXJS01000002">
    <property type="protein sequence ID" value="KAA8679521.1"/>
    <property type="molecule type" value="Genomic_DNA"/>
</dbReference>
<evidence type="ECO:0000259" key="3">
    <source>
        <dbReference type="SMART" id="SM00764"/>
    </source>
</evidence>
<dbReference type="GO" id="GO:0016829">
    <property type="term" value="F:lyase activity"/>
    <property type="evidence" value="ECO:0007669"/>
    <property type="project" value="UniProtKB-KW"/>
</dbReference>
<dbReference type="SMART" id="SM00764">
    <property type="entry name" value="Citrate_ly_lig"/>
    <property type="match status" value="1"/>
</dbReference>
<feature type="domain" description="Citrate lyase ligase C-terminal" evidence="3">
    <location>
        <begin position="411"/>
        <end position="591"/>
    </location>
</feature>
<dbReference type="OrthoDB" id="9779753at2"/>
<dbReference type="SUPFAM" id="SSF52266">
    <property type="entry name" value="SGNH hydrolase"/>
    <property type="match status" value="1"/>
</dbReference>
<protein>
    <submittedName>
        <fullName evidence="4">Citrate lyase ligase</fullName>
    </submittedName>
</protein>
<comment type="caution">
    <text evidence="4">The sequence shown here is derived from an EMBL/GenBank/DDBJ whole genome shotgun (WGS) entry which is preliminary data.</text>
</comment>
<dbReference type="GO" id="GO:0008771">
    <property type="term" value="F:[citrate (pro-3S)-lyase] ligase activity"/>
    <property type="evidence" value="ECO:0007669"/>
    <property type="project" value="InterPro"/>
</dbReference>
<dbReference type="InterPro" id="IPR036514">
    <property type="entry name" value="SGNH_hydro_sf"/>
</dbReference>
<dbReference type="PANTHER" id="PTHR40599">
    <property type="entry name" value="[CITRATE [PRO-3S]-LYASE] LIGASE"/>
    <property type="match status" value="1"/>
</dbReference>
<name>A0A5M9P2Q1_9VIBR</name>
<keyword evidence="5" id="KW-1185">Reference proteome</keyword>
<dbReference type="Proteomes" id="UP000322521">
    <property type="component" value="Unassembled WGS sequence"/>
</dbReference>
<evidence type="ECO:0000256" key="1">
    <source>
        <dbReference type="ARBA" id="ARBA00022741"/>
    </source>
</evidence>
<dbReference type="AlphaFoldDB" id="A0A5M9P2Q1"/>